<proteinExistence type="predicted"/>
<feature type="domain" description="F-box protein Hrt3/FBXO9 C-terminal" evidence="4">
    <location>
        <begin position="133"/>
        <end position="359"/>
    </location>
</feature>
<dbReference type="GO" id="GO:0005737">
    <property type="term" value="C:cytoplasm"/>
    <property type="evidence" value="ECO:0007669"/>
    <property type="project" value="TreeGrafter"/>
</dbReference>
<organism evidence="5">
    <name type="scientific">Mantoniella antarctica</name>
    <dbReference type="NCBI Taxonomy" id="81844"/>
    <lineage>
        <taxon>Eukaryota</taxon>
        <taxon>Viridiplantae</taxon>
        <taxon>Chlorophyta</taxon>
        <taxon>Mamiellophyceae</taxon>
        <taxon>Mamiellales</taxon>
        <taxon>Mamiellaceae</taxon>
        <taxon>Mantoniella</taxon>
    </lineage>
</organism>
<evidence type="ECO:0000259" key="4">
    <source>
        <dbReference type="Pfam" id="PF19270"/>
    </source>
</evidence>
<name>A0A7S0T4Y7_9CHLO</name>
<dbReference type="Gene3D" id="1.20.1280.50">
    <property type="match status" value="1"/>
</dbReference>
<gene>
    <name evidence="5" type="ORF">MANT1106_LOCUS21170</name>
</gene>
<evidence type="ECO:0000313" key="5">
    <source>
        <dbReference type="EMBL" id="CAD8721956.1"/>
    </source>
</evidence>
<dbReference type="Pfam" id="PF00646">
    <property type="entry name" value="F-box"/>
    <property type="match status" value="1"/>
</dbReference>
<feature type="region of interest" description="Disordered" evidence="2">
    <location>
        <begin position="13"/>
        <end position="37"/>
    </location>
</feature>
<dbReference type="EMBL" id="HBFC01035588">
    <property type="protein sequence ID" value="CAD8721956.1"/>
    <property type="molecule type" value="Transcribed_RNA"/>
</dbReference>
<dbReference type="InterPro" id="IPR045464">
    <property type="entry name" value="Hrt3/FBXO9_C"/>
</dbReference>
<evidence type="ECO:0000256" key="2">
    <source>
        <dbReference type="SAM" id="MobiDB-lite"/>
    </source>
</evidence>
<dbReference type="InterPro" id="IPR001810">
    <property type="entry name" value="F-box_dom"/>
</dbReference>
<dbReference type="PANTHER" id="PTHR12874">
    <property type="entry name" value="F-BOX ONLY PROTEIN 48-RELATED"/>
    <property type="match status" value="1"/>
</dbReference>
<dbReference type="Pfam" id="PF19270">
    <property type="entry name" value="FBO_C"/>
    <property type="match status" value="1"/>
</dbReference>
<reference evidence="5" key="1">
    <citation type="submission" date="2021-01" db="EMBL/GenBank/DDBJ databases">
        <authorList>
            <person name="Corre E."/>
            <person name="Pelletier E."/>
            <person name="Niang G."/>
            <person name="Scheremetjew M."/>
            <person name="Finn R."/>
            <person name="Kale V."/>
            <person name="Holt S."/>
            <person name="Cochrane G."/>
            <person name="Meng A."/>
            <person name="Brown T."/>
            <person name="Cohen L."/>
        </authorList>
    </citation>
    <scope>NUCLEOTIDE SEQUENCE</scope>
    <source>
        <strain evidence="5">SL-175</strain>
    </source>
</reference>
<dbReference type="InterPro" id="IPR036047">
    <property type="entry name" value="F-box-like_dom_sf"/>
</dbReference>
<accession>A0A7S0T4Y7</accession>
<feature type="domain" description="F-box" evidence="3">
    <location>
        <begin position="77"/>
        <end position="115"/>
    </location>
</feature>
<feature type="compositionally biased region" description="Basic and acidic residues" evidence="2">
    <location>
        <begin position="26"/>
        <end position="35"/>
    </location>
</feature>
<dbReference type="SUPFAM" id="SSF81383">
    <property type="entry name" value="F-box domain"/>
    <property type="match status" value="1"/>
</dbReference>
<evidence type="ECO:0008006" key="6">
    <source>
        <dbReference type="Google" id="ProtNLM"/>
    </source>
</evidence>
<evidence type="ECO:0000259" key="3">
    <source>
        <dbReference type="Pfam" id="PF00646"/>
    </source>
</evidence>
<protein>
    <recommendedName>
        <fullName evidence="6">F-box domain-containing protein</fullName>
    </recommendedName>
</protein>
<dbReference type="AlphaFoldDB" id="A0A7S0T4Y7"/>
<keyword evidence="1" id="KW-0833">Ubl conjugation pathway</keyword>
<sequence length="359" mass="42107">MVVFGGLYLLDSDDEEEGQQSSETAAEERRRERARPTPPVMAYLTPRPWVFMYNRYLPIPESSRDKKEKLGLIQKLLPEDAMREIFKRMTPVAVSRAACCCRAWRLMSAHEDIWEKACYDAWRYREESEDTARIARDRYHGSWRHMFFHRVRLRTEGIYVSRNTYVKPGVTDWDNLNPVHLVCYYRYYRFFSNGEFLCKTSPHKLAHVHKTFKSRYLAAKDSAMFHGGFKLACKGDETRLHLECVPHTRPDFTFTTLHMWLRLRSTHPGGSNRLDFVKLASVDNEMNVPHPSEAQWVEVDDPELAYRRSCGINVKRYNGTLPVNELSRGLNTLVFVPWEDVHDHVLNLSTDKMDFFVTG</sequence>
<dbReference type="GO" id="GO:0019005">
    <property type="term" value="C:SCF ubiquitin ligase complex"/>
    <property type="evidence" value="ECO:0007669"/>
    <property type="project" value="TreeGrafter"/>
</dbReference>
<dbReference type="GO" id="GO:0031146">
    <property type="term" value="P:SCF-dependent proteasomal ubiquitin-dependent protein catabolic process"/>
    <property type="evidence" value="ECO:0007669"/>
    <property type="project" value="TreeGrafter"/>
</dbReference>
<evidence type="ECO:0000256" key="1">
    <source>
        <dbReference type="ARBA" id="ARBA00022786"/>
    </source>
</evidence>
<dbReference type="PANTHER" id="PTHR12874:SF9">
    <property type="entry name" value="F-BOX ONLY PROTEIN 48"/>
    <property type="match status" value="1"/>
</dbReference>